<dbReference type="SUPFAM" id="SSF53335">
    <property type="entry name" value="S-adenosyl-L-methionine-dependent methyltransferases"/>
    <property type="match status" value="1"/>
</dbReference>
<protein>
    <submittedName>
        <fullName evidence="1">S-adenosyl-L-methionine-dependent methyltransferase</fullName>
    </submittedName>
</protein>
<dbReference type="GO" id="GO:0032259">
    <property type="term" value="P:methylation"/>
    <property type="evidence" value="ECO:0007669"/>
    <property type="project" value="UniProtKB-KW"/>
</dbReference>
<evidence type="ECO:0000313" key="2">
    <source>
        <dbReference type="Proteomes" id="UP001219525"/>
    </source>
</evidence>
<evidence type="ECO:0000313" key="1">
    <source>
        <dbReference type="EMBL" id="KAJ7229842.1"/>
    </source>
</evidence>
<organism evidence="1 2">
    <name type="scientific">Mycena pura</name>
    <dbReference type="NCBI Taxonomy" id="153505"/>
    <lineage>
        <taxon>Eukaryota</taxon>
        <taxon>Fungi</taxon>
        <taxon>Dikarya</taxon>
        <taxon>Basidiomycota</taxon>
        <taxon>Agaricomycotina</taxon>
        <taxon>Agaricomycetes</taxon>
        <taxon>Agaricomycetidae</taxon>
        <taxon>Agaricales</taxon>
        <taxon>Marasmiineae</taxon>
        <taxon>Mycenaceae</taxon>
        <taxon>Mycena</taxon>
    </lineage>
</organism>
<keyword evidence="1" id="KW-0489">Methyltransferase</keyword>
<dbReference type="Proteomes" id="UP001219525">
    <property type="component" value="Unassembled WGS sequence"/>
</dbReference>
<name>A0AAD6YU68_9AGAR</name>
<keyword evidence="1" id="KW-0808">Transferase</keyword>
<dbReference type="CDD" id="cd02440">
    <property type="entry name" value="AdoMet_MTases"/>
    <property type="match status" value="1"/>
</dbReference>
<sequence>MAELNQYILPSADKSEAETCRLDSIHIAFTRYFEGKLGFAPVSEVRPKKILDIGCGSGAWAIQAAEQFPDAHILAVDMSPLPERTLPANMSFKVVDVSQGLPFEPEFDIVHERLVFCHLLNVAEVIERAARLLKPGGLLLLEEFDMSSLVKIGGPVAQRWASQYIKLCTSRGTEPGAHNVRRGWALACPCAQIIPSHERHRVGPSILDESLNALGRAMRAFSLVGAKAVSKNPSHDFPDGIFQDFLTELNDQNCTASFDMYFCWAQRTKI</sequence>
<keyword evidence="2" id="KW-1185">Reference proteome</keyword>
<dbReference type="Gene3D" id="3.40.50.150">
    <property type="entry name" value="Vaccinia Virus protein VP39"/>
    <property type="match status" value="1"/>
</dbReference>
<dbReference type="InterPro" id="IPR029063">
    <property type="entry name" value="SAM-dependent_MTases_sf"/>
</dbReference>
<comment type="caution">
    <text evidence="1">The sequence shown here is derived from an EMBL/GenBank/DDBJ whole genome shotgun (WGS) entry which is preliminary data.</text>
</comment>
<dbReference type="AlphaFoldDB" id="A0AAD6YU68"/>
<dbReference type="EMBL" id="JARJCW010000001">
    <property type="protein sequence ID" value="KAJ7229842.1"/>
    <property type="molecule type" value="Genomic_DNA"/>
</dbReference>
<gene>
    <name evidence="1" type="ORF">GGX14DRAFT_691978</name>
</gene>
<reference evidence="1" key="1">
    <citation type="submission" date="2023-03" db="EMBL/GenBank/DDBJ databases">
        <title>Massive genome expansion in bonnet fungi (Mycena s.s.) driven by repeated elements and novel gene families across ecological guilds.</title>
        <authorList>
            <consortium name="Lawrence Berkeley National Laboratory"/>
            <person name="Harder C.B."/>
            <person name="Miyauchi S."/>
            <person name="Viragh M."/>
            <person name="Kuo A."/>
            <person name="Thoen E."/>
            <person name="Andreopoulos B."/>
            <person name="Lu D."/>
            <person name="Skrede I."/>
            <person name="Drula E."/>
            <person name="Henrissat B."/>
            <person name="Morin E."/>
            <person name="Kohler A."/>
            <person name="Barry K."/>
            <person name="LaButti K."/>
            <person name="Morin E."/>
            <person name="Salamov A."/>
            <person name="Lipzen A."/>
            <person name="Mereny Z."/>
            <person name="Hegedus B."/>
            <person name="Baldrian P."/>
            <person name="Stursova M."/>
            <person name="Weitz H."/>
            <person name="Taylor A."/>
            <person name="Grigoriev I.V."/>
            <person name="Nagy L.G."/>
            <person name="Martin F."/>
            <person name="Kauserud H."/>
        </authorList>
    </citation>
    <scope>NUCLEOTIDE SEQUENCE</scope>
    <source>
        <strain evidence="1">9144</strain>
    </source>
</reference>
<dbReference type="PANTHER" id="PTHR43591">
    <property type="entry name" value="METHYLTRANSFERASE"/>
    <property type="match status" value="1"/>
</dbReference>
<proteinExistence type="predicted"/>
<dbReference type="GO" id="GO:0008168">
    <property type="term" value="F:methyltransferase activity"/>
    <property type="evidence" value="ECO:0007669"/>
    <property type="project" value="UniProtKB-KW"/>
</dbReference>
<accession>A0AAD6YU68</accession>
<dbReference type="Pfam" id="PF13489">
    <property type="entry name" value="Methyltransf_23"/>
    <property type="match status" value="1"/>
</dbReference>